<keyword evidence="2" id="KW-1133">Transmembrane helix</keyword>
<keyword evidence="2" id="KW-0472">Membrane</keyword>
<dbReference type="InterPro" id="IPR001841">
    <property type="entry name" value="Znf_RING"/>
</dbReference>
<organism evidence="4 5">
    <name type="scientific">Aquilegia coerulea</name>
    <name type="common">Rocky mountain columbine</name>
    <dbReference type="NCBI Taxonomy" id="218851"/>
    <lineage>
        <taxon>Eukaryota</taxon>
        <taxon>Viridiplantae</taxon>
        <taxon>Streptophyta</taxon>
        <taxon>Embryophyta</taxon>
        <taxon>Tracheophyta</taxon>
        <taxon>Spermatophyta</taxon>
        <taxon>Magnoliopsida</taxon>
        <taxon>Ranunculales</taxon>
        <taxon>Ranunculaceae</taxon>
        <taxon>Thalictroideae</taxon>
        <taxon>Aquilegia</taxon>
    </lineage>
</organism>
<accession>A0A2G5CQ75</accession>
<dbReference type="EMBL" id="KZ305058">
    <property type="protein sequence ID" value="PIA33445.1"/>
    <property type="molecule type" value="Genomic_DNA"/>
</dbReference>
<dbReference type="GO" id="GO:0008270">
    <property type="term" value="F:zinc ion binding"/>
    <property type="evidence" value="ECO:0007669"/>
    <property type="project" value="UniProtKB-KW"/>
</dbReference>
<proteinExistence type="predicted"/>
<keyword evidence="1" id="KW-0862">Zinc</keyword>
<name>A0A2G5CQ75_AQUCA</name>
<evidence type="ECO:0000313" key="5">
    <source>
        <dbReference type="Proteomes" id="UP000230069"/>
    </source>
</evidence>
<evidence type="ECO:0000313" key="4">
    <source>
        <dbReference type="EMBL" id="PIA33445.1"/>
    </source>
</evidence>
<dbReference type="PANTHER" id="PTHR47662:SF1">
    <property type="entry name" value="RING-TYPE DOMAIN-CONTAINING PROTEIN"/>
    <property type="match status" value="1"/>
</dbReference>
<keyword evidence="2" id="KW-0812">Transmembrane</keyword>
<keyword evidence="1" id="KW-0863">Zinc-finger</keyword>
<dbReference type="InParanoid" id="A0A2G5CQ75"/>
<dbReference type="FunCoup" id="A0A2G5CQ75">
    <property type="interactions" value="65"/>
</dbReference>
<dbReference type="SUPFAM" id="SSF57850">
    <property type="entry name" value="RING/U-box"/>
    <property type="match status" value="1"/>
</dbReference>
<dbReference type="PANTHER" id="PTHR47662">
    <property type="entry name" value="RING-TYPE DOMAIN-CONTAINING PROTEIN"/>
    <property type="match status" value="1"/>
</dbReference>
<sequence length="174" mass="19077">MGLYSDLNDVQSESIPLFLVILIANCVNYLRSIIVGFVESIGFSCNHRFDSIEDVVGERLLSAVGSGLASLIVVSEQSNLNRVFGYKSVGVVGGGGIESSDDDCIVCLCKLVDGDQVRKLACRHVFHKACLDGWLFDHLNITCPLCRSPLVSDERFAVTERRVAGDLVSWFSMR</sequence>
<dbReference type="STRING" id="218851.A0A2G5CQ75"/>
<feature type="transmembrane region" description="Helical" evidence="2">
    <location>
        <begin position="15"/>
        <end position="38"/>
    </location>
</feature>
<dbReference type="SMART" id="SM00184">
    <property type="entry name" value="RING"/>
    <property type="match status" value="1"/>
</dbReference>
<dbReference type="Gene3D" id="3.30.40.10">
    <property type="entry name" value="Zinc/RING finger domain, C3HC4 (zinc finger)"/>
    <property type="match status" value="1"/>
</dbReference>
<feature type="domain" description="RING-type" evidence="3">
    <location>
        <begin position="104"/>
        <end position="147"/>
    </location>
</feature>
<evidence type="ECO:0000259" key="3">
    <source>
        <dbReference type="PROSITE" id="PS50089"/>
    </source>
</evidence>
<dbReference type="PROSITE" id="PS50089">
    <property type="entry name" value="ZF_RING_2"/>
    <property type="match status" value="1"/>
</dbReference>
<gene>
    <name evidence="4" type="ORF">AQUCO_04100105v1</name>
</gene>
<dbReference type="OrthoDB" id="8062037at2759"/>
<evidence type="ECO:0000256" key="1">
    <source>
        <dbReference type="PROSITE-ProRule" id="PRU00175"/>
    </source>
</evidence>
<dbReference type="Proteomes" id="UP000230069">
    <property type="component" value="Unassembled WGS sequence"/>
</dbReference>
<dbReference type="Pfam" id="PF13639">
    <property type="entry name" value="zf-RING_2"/>
    <property type="match status" value="1"/>
</dbReference>
<protein>
    <recommendedName>
        <fullName evidence="3">RING-type domain-containing protein</fullName>
    </recommendedName>
</protein>
<keyword evidence="5" id="KW-1185">Reference proteome</keyword>
<dbReference type="InterPro" id="IPR013083">
    <property type="entry name" value="Znf_RING/FYVE/PHD"/>
</dbReference>
<evidence type="ECO:0000256" key="2">
    <source>
        <dbReference type="SAM" id="Phobius"/>
    </source>
</evidence>
<reference evidence="4 5" key="1">
    <citation type="submission" date="2017-09" db="EMBL/GenBank/DDBJ databases">
        <title>WGS assembly of Aquilegia coerulea Goldsmith.</title>
        <authorList>
            <person name="Hodges S."/>
            <person name="Kramer E."/>
            <person name="Nordborg M."/>
            <person name="Tomkins J."/>
            <person name="Borevitz J."/>
            <person name="Derieg N."/>
            <person name="Yan J."/>
            <person name="Mihaltcheva S."/>
            <person name="Hayes R.D."/>
            <person name="Rokhsar D."/>
        </authorList>
    </citation>
    <scope>NUCLEOTIDE SEQUENCE [LARGE SCALE GENOMIC DNA]</scope>
    <source>
        <strain evidence="5">cv. Goldsmith</strain>
    </source>
</reference>
<dbReference type="AlphaFoldDB" id="A0A2G5CQ75"/>
<keyword evidence="1" id="KW-0479">Metal-binding</keyword>